<dbReference type="Proteomes" id="UP001422759">
    <property type="component" value="Unassembled WGS sequence"/>
</dbReference>
<name>A0ABN2ZA86_9ACTN</name>
<evidence type="ECO:0000313" key="2">
    <source>
        <dbReference type="Proteomes" id="UP001422759"/>
    </source>
</evidence>
<dbReference type="Gene3D" id="1.20.910.10">
    <property type="entry name" value="Heme oxygenase-like"/>
    <property type="match status" value="1"/>
</dbReference>
<organism evidence="1 2">
    <name type="scientific">Kitasatospora kazusensis</name>
    <dbReference type="NCBI Taxonomy" id="407974"/>
    <lineage>
        <taxon>Bacteria</taxon>
        <taxon>Bacillati</taxon>
        <taxon>Actinomycetota</taxon>
        <taxon>Actinomycetes</taxon>
        <taxon>Kitasatosporales</taxon>
        <taxon>Streptomycetaceae</taxon>
        <taxon>Kitasatospora</taxon>
    </lineage>
</organism>
<gene>
    <name evidence="1" type="ORF">GCM10009760_20980</name>
</gene>
<protein>
    <recommendedName>
        <fullName evidence="3">Iron-containing redox enzyme family protein</fullName>
    </recommendedName>
</protein>
<comment type="caution">
    <text evidence="1">The sequence shown here is derived from an EMBL/GenBank/DDBJ whole genome shotgun (WGS) entry which is preliminary data.</text>
</comment>
<dbReference type="InterPro" id="IPR016084">
    <property type="entry name" value="Haem_Oase-like_multi-hlx"/>
</dbReference>
<dbReference type="EMBL" id="BAAANT010000009">
    <property type="protein sequence ID" value="GAA2139125.1"/>
    <property type="molecule type" value="Genomic_DNA"/>
</dbReference>
<keyword evidence="2" id="KW-1185">Reference proteome</keyword>
<sequence length="237" mass="25728">MTGAPSRSAALHLKLSFATPALNTAMANLWRPEGLTRRYGRYLRTMHEVIRASVPLMELAARRCAELGPDDPVAGPLAAYLAEHIEEERGHDDWLLADLAAAGLDPRGPLRQQPPPVVARLVGPQYYWIEHFHPVALLGYITVLESNAPAPWLAEQLAADTGLPGAAFQTVSHHAVLDTGHSAELARFIDRLPLDPAQETAIAVSALHTVNAATELFNRIALGDLNTPSRAERTPDQ</sequence>
<evidence type="ECO:0000313" key="1">
    <source>
        <dbReference type="EMBL" id="GAA2139125.1"/>
    </source>
</evidence>
<dbReference type="Pfam" id="PF14518">
    <property type="entry name" value="Haem_oxygenas_2"/>
    <property type="match status" value="1"/>
</dbReference>
<reference evidence="1 2" key="1">
    <citation type="journal article" date="2019" name="Int. J. Syst. Evol. Microbiol.">
        <title>The Global Catalogue of Microorganisms (GCM) 10K type strain sequencing project: providing services to taxonomists for standard genome sequencing and annotation.</title>
        <authorList>
            <consortium name="The Broad Institute Genomics Platform"/>
            <consortium name="The Broad Institute Genome Sequencing Center for Infectious Disease"/>
            <person name="Wu L."/>
            <person name="Ma J."/>
        </authorList>
    </citation>
    <scope>NUCLEOTIDE SEQUENCE [LARGE SCALE GENOMIC DNA]</scope>
    <source>
        <strain evidence="1 2">JCM 14560</strain>
    </source>
</reference>
<dbReference type="SUPFAM" id="SSF48613">
    <property type="entry name" value="Heme oxygenase-like"/>
    <property type="match status" value="1"/>
</dbReference>
<dbReference type="RefSeq" id="WP_344463230.1">
    <property type="nucleotide sequence ID" value="NZ_BAAANT010000009.1"/>
</dbReference>
<accession>A0ABN2ZA86</accession>
<evidence type="ECO:0008006" key="3">
    <source>
        <dbReference type="Google" id="ProtNLM"/>
    </source>
</evidence>
<proteinExistence type="predicted"/>